<name>A0A0N4Z2I1_PARTI</name>
<proteinExistence type="predicted"/>
<dbReference type="AlphaFoldDB" id="A0A0N4Z2I1"/>
<keyword evidence="4" id="KW-1185">Reference proteome</keyword>
<feature type="domain" description="Tyrosine-protein phosphatase" evidence="2">
    <location>
        <begin position="250"/>
        <end position="486"/>
    </location>
</feature>
<dbReference type="SMART" id="SM00194">
    <property type="entry name" value="PTPc"/>
    <property type="match status" value="1"/>
</dbReference>
<sequence>MRRKCMTEGGRLQNNNGGSNDPQYIDRNMENLQEPSFYQKKDIKHISKSSYATDAPSLSPTVNTPTQRENYENTARQIDNDKEPKNKSMYLVSNFDEKPLERHSKPSITYSSSRSTASKPSQLRGTKKSTLTPDGKAKTMEGNAAKEGKGILGGLYARSLKLFKPISNKCAELGLASAALFDKNVNVDVCPKIRDIVGYEVNEAIFDRNLRDFINPEIKISPKKHETDFVVTRRHVIKMDPFYRIAFNSNISKCRYKDVYCLDRTRVHLNKSKSGKTNDFIHANYVSIRDYIDGYKMICAQGPLPGTVVDFWRMIVQEKCQNIVMLTQVYESIGKSQVKKCEQYWPLRIGESVVYGTVKITNTKVVKLCYGIQITELEVVDNNSTRLNVSHILMSNWPDKGAPKVDFTMFIILQQLVRSSPSVIHCSAGIGRTGTLAVIDMLLARLSIDCPPISLAAMVQNLRLYRHGAVQTESQFIYILRVMILLAVSRGVVAEKDVAAWCHEYDIVTGVTHK</sequence>
<dbReference type="InterPro" id="IPR029021">
    <property type="entry name" value="Prot-tyrosine_phosphatase-like"/>
</dbReference>
<feature type="region of interest" description="Disordered" evidence="1">
    <location>
        <begin position="44"/>
        <end position="143"/>
    </location>
</feature>
<dbReference type="Proteomes" id="UP000038045">
    <property type="component" value="Unplaced"/>
</dbReference>
<dbReference type="WBParaSite" id="PTRK_0000107600.1">
    <property type="protein sequence ID" value="PTRK_0000107600.1"/>
    <property type="gene ID" value="PTRK_0000107600"/>
</dbReference>
<evidence type="ECO:0000256" key="1">
    <source>
        <dbReference type="SAM" id="MobiDB-lite"/>
    </source>
</evidence>
<dbReference type="InterPro" id="IPR000387">
    <property type="entry name" value="Tyr_Pase_dom"/>
</dbReference>
<dbReference type="InterPro" id="IPR016130">
    <property type="entry name" value="Tyr_Pase_AS"/>
</dbReference>
<feature type="compositionally biased region" description="Basic and acidic residues" evidence="1">
    <location>
        <begin position="95"/>
        <end position="104"/>
    </location>
</feature>
<dbReference type="SUPFAM" id="SSF52799">
    <property type="entry name" value="(Phosphotyrosine protein) phosphatases II"/>
    <property type="match status" value="1"/>
</dbReference>
<protein>
    <submittedName>
        <fullName evidence="5">Protein-tyrosine phosphatase</fullName>
    </submittedName>
</protein>
<organism evidence="4 5">
    <name type="scientific">Parastrongyloides trichosuri</name>
    <name type="common">Possum-specific nematode worm</name>
    <dbReference type="NCBI Taxonomy" id="131310"/>
    <lineage>
        <taxon>Eukaryota</taxon>
        <taxon>Metazoa</taxon>
        <taxon>Ecdysozoa</taxon>
        <taxon>Nematoda</taxon>
        <taxon>Chromadorea</taxon>
        <taxon>Rhabditida</taxon>
        <taxon>Tylenchina</taxon>
        <taxon>Panagrolaimomorpha</taxon>
        <taxon>Strongyloidoidea</taxon>
        <taxon>Strongyloididae</taxon>
        <taxon>Parastrongyloides</taxon>
    </lineage>
</organism>
<dbReference type="GO" id="GO:0004725">
    <property type="term" value="F:protein tyrosine phosphatase activity"/>
    <property type="evidence" value="ECO:0007669"/>
    <property type="project" value="InterPro"/>
</dbReference>
<reference evidence="5" key="1">
    <citation type="submission" date="2017-02" db="UniProtKB">
        <authorList>
            <consortium name="WormBaseParasite"/>
        </authorList>
    </citation>
    <scope>IDENTIFICATION</scope>
</reference>
<dbReference type="PRINTS" id="PR00700">
    <property type="entry name" value="PRTYPHPHTASE"/>
</dbReference>
<dbReference type="Pfam" id="PF00102">
    <property type="entry name" value="Y_phosphatase"/>
    <property type="match status" value="1"/>
</dbReference>
<dbReference type="SMART" id="SM00404">
    <property type="entry name" value="PTPc_motif"/>
    <property type="match status" value="1"/>
</dbReference>
<dbReference type="PANTHER" id="PTHR46163">
    <property type="entry name" value="TYROSINE-PROTEIN PHOSPHATASE-RELATED"/>
    <property type="match status" value="1"/>
</dbReference>
<dbReference type="InterPro" id="IPR003595">
    <property type="entry name" value="Tyr_Pase_cat"/>
</dbReference>
<feature type="compositionally biased region" description="Polar residues" evidence="1">
    <location>
        <begin position="12"/>
        <end position="22"/>
    </location>
</feature>
<dbReference type="PANTHER" id="PTHR46163:SF2">
    <property type="entry name" value="PROTEIN-TYROSINE PHOSPHATASE"/>
    <property type="match status" value="1"/>
</dbReference>
<evidence type="ECO:0000313" key="5">
    <source>
        <dbReference type="WBParaSite" id="PTRK_0000107600.1"/>
    </source>
</evidence>
<accession>A0A0N4Z2I1</accession>
<evidence type="ECO:0000259" key="3">
    <source>
        <dbReference type="PROSITE" id="PS50056"/>
    </source>
</evidence>
<evidence type="ECO:0000313" key="4">
    <source>
        <dbReference type="Proteomes" id="UP000038045"/>
    </source>
</evidence>
<dbReference type="STRING" id="131310.A0A0N4Z2I1"/>
<dbReference type="InterPro" id="IPR000242">
    <property type="entry name" value="PTP_cat"/>
</dbReference>
<feature type="domain" description="Tyrosine specific protein phosphatases" evidence="3">
    <location>
        <begin position="418"/>
        <end position="477"/>
    </location>
</feature>
<feature type="compositionally biased region" description="Low complexity" evidence="1">
    <location>
        <begin position="106"/>
        <end position="121"/>
    </location>
</feature>
<dbReference type="PROSITE" id="PS50055">
    <property type="entry name" value="TYR_PHOSPHATASE_PTP"/>
    <property type="match status" value="1"/>
</dbReference>
<feature type="compositionally biased region" description="Polar residues" evidence="1">
    <location>
        <begin position="48"/>
        <end position="77"/>
    </location>
</feature>
<dbReference type="Gene3D" id="3.90.190.10">
    <property type="entry name" value="Protein tyrosine phosphatase superfamily"/>
    <property type="match status" value="1"/>
</dbReference>
<dbReference type="PROSITE" id="PS00383">
    <property type="entry name" value="TYR_PHOSPHATASE_1"/>
    <property type="match status" value="1"/>
</dbReference>
<evidence type="ECO:0000259" key="2">
    <source>
        <dbReference type="PROSITE" id="PS50055"/>
    </source>
</evidence>
<dbReference type="InterPro" id="IPR052782">
    <property type="entry name" value="Oocyte-zygote_transition_reg"/>
</dbReference>
<dbReference type="CDD" id="cd00047">
    <property type="entry name" value="PTPc"/>
    <property type="match status" value="1"/>
</dbReference>
<feature type="region of interest" description="Disordered" evidence="1">
    <location>
        <begin position="1"/>
        <end position="26"/>
    </location>
</feature>
<dbReference type="PROSITE" id="PS50056">
    <property type="entry name" value="TYR_PHOSPHATASE_2"/>
    <property type="match status" value="1"/>
</dbReference>